<feature type="domain" description="WAP" evidence="2">
    <location>
        <begin position="41"/>
        <end position="86"/>
    </location>
</feature>
<dbReference type="SUPFAM" id="SSF57256">
    <property type="entry name" value="Elafin-like"/>
    <property type="match status" value="2"/>
</dbReference>
<proteinExistence type="predicted"/>
<evidence type="ECO:0000256" key="1">
    <source>
        <dbReference type="SAM" id="Phobius"/>
    </source>
</evidence>
<dbReference type="AlphaFoldDB" id="A0A8C4VWI5"/>
<keyword evidence="1" id="KW-0812">Transmembrane</keyword>
<dbReference type="GO" id="GO:0004867">
    <property type="term" value="F:serine-type endopeptidase inhibitor activity"/>
    <property type="evidence" value="ECO:0007669"/>
    <property type="project" value="TreeGrafter"/>
</dbReference>
<dbReference type="GeneTree" id="ENSGT00940000167544"/>
<reference evidence="3" key="2">
    <citation type="submission" date="2025-08" db="UniProtKB">
        <authorList>
            <consortium name="Ensembl"/>
        </authorList>
    </citation>
    <scope>IDENTIFICATION</scope>
</reference>
<organism evidence="3 4">
    <name type="scientific">Gopherus evgoodei</name>
    <name type="common">Goodes thornscrub tortoise</name>
    <dbReference type="NCBI Taxonomy" id="1825980"/>
    <lineage>
        <taxon>Eukaryota</taxon>
        <taxon>Metazoa</taxon>
        <taxon>Chordata</taxon>
        <taxon>Craniata</taxon>
        <taxon>Vertebrata</taxon>
        <taxon>Euteleostomi</taxon>
        <taxon>Archelosauria</taxon>
        <taxon>Testudinata</taxon>
        <taxon>Testudines</taxon>
        <taxon>Cryptodira</taxon>
        <taxon>Durocryptodira</taxon>
        <taxon>Testudinoidea</taxon>
        <taxon>Testudinidae</taxon>
        <taxon>Gopherus</taxon>
    </lineage>
</organism>
<dbReference type="Gene3D" id="4.10.75.10">
    <property type="entry name" value="Elafin-like"/>
    <property type="match status" value="2"/>
</dbReference>
<feature type="domain" description="WAP" evidence="2">
    <location>
        <begin position="87"/>
        <end position="132"/>
    </location>
</feature>
<feature type="transmembrane region" description="Helical" evidence="1">
    <location>
        <begin position="6"/>
        <end position="27"/>
    </location>
</feature>
<dbReference type="SMART" id="SM00217">
    <property type="entry name" value="WAP"/>
    <property type="match status" value="2"/>
</dbReference>
<dbReference type="PRINTS" id="PR00003">
    <property type="entry name" value="4DISULPHCORE"/>
</dbReference>
<dbReference type="PANTHER" id="PTHR19441:SF95">
    <property type="entry name" value="PERLWAPIN ISOFORM X1"/>
    <property type="match status" value="1"/>
</dbReference>
<dbReference type="GO" id="GO:0019731">
    <property type="term" value="P:antibacterial humoral response"/>
    <property type="evidence" value="ECO:0007669"/>
    <property type="project" value="TreeGrafter"/>
</dbReference>
<dbReference type="InterPro" id="IPR036645">
    <property type="entry name" value="Elafin-like_sf"/>
</dbReference>
<evidence type="ECO:0000313" key="3">
    <source>
        <dbReference type="Ensembl" id="ENSGEVP00005008280.1"/>
    </source>
</evidence>
<dbReference type="Ensembl" id="ENSGEVT00005008683.1">
    <property type="protein sequence ID" value="ENSGEVP00005008280.1"/>
    <property type="gene ID" value="ENSGEVG00005005953.1"/>
</dbReference>
<dbReference type="PROSITE" id="PS51390">
    <property type="entry name" value="WAP"/>
    <property type="match status" value="2"/>
</dbReference>
<evidence type="ECO:0000259" key="2">
    <source>
        <dbReference type="PROSITE" id="PS51390"/>
    </source>
</evidence>
<dbReference type="InterPro" id="IPR008197">
    <property type="entry name" value="WAP_dom"/>
</dbReference>
<name>A0A8C4VWI5_9SAUR</name>
<evidence type="ECO:0000313" key="4">
    <source>
        <dbReference type="Proteomes" id="UP000694390"/>
    </source>
</evidence>
<keyword evidence="1" id="KW-0472">Membrane</keyword>
<dbReference type="InterPro" id="IPR050514">
    <property type="entry name" value="WAP_four-disulfide_core"/>
</dbReference>
<dbReference type="GO" id="GO:0005615">
    <property type="term" value="C:extracellular space"/>
    <property type="evidence" value="ECO:0007669"/>
    <property type="project" value="TreeGrafter"/>
</dbReference>
<protein>
    <recommendedName>
        <fullName evidence="2">WAP domain-containing protein</fullName>
    </recommendedName>
</protein>
<reference evidence="3" key="3">
    <citation type="submission" date="2025-09" db="UniProtKB">
        <authorList>
            <consortium name="Ensembl"/>
        </authorList>
    </citation>
    <scope>IDENTIFICATION</scope>
</reference>
<dbReference type="CDD" id="cd00199">
    <property type="entry name" value="WAP"/>
    <property type="match status" value="1"/>
</dbReference>
<keyword evidence="4" id="KW-1185">Reference proteome</keyword>
<sequence>GEGLCWLWWCCSFILVVSGCPLFPPGVARVQQARSLMGTWPLCVAGVCPSPLGFGPCVDLCFADVQCRRGQKCCSNGCGHVCMTAITGGKPGLCPEPQGKGICVERCREDEECPRGQKCCSNGCGHVCTSPIFSPAGWDLLPPSPHPASACG</sequence>
<accession>A0A8C4VWI5</accession>
<dbReference type="FunFam" id="4.10.75.10:FF:000001">
    <property type="entry name" value="Anosmin 1"/>
    <property type="match status" value="1"/>
</dbReference>
<dbReference type="PANTHER" id="PTHR19441">
    <property type="entry name" value="WHEY ACDIC PROTEIN WAP"/>
    <property type="match status" value="1"/>
</dbReference>
<dbReference type="Proteomes" id="UP000694390">
    <property type="component" value="Chromosome 14"/>
</dbReference>
<dbReference type="GO" id="GO:0045087">
    <property type="term" value="P:innate immune response"/>
    <property type="evidence" value="ECO:0007669"/>
    <property type="project" value="TreeGrafter"/>
</dbReference>
<dbReference type="Pfam" id="PF00095">
    <property type="entry name" value="WAP"/>
    <property type="match status" value="2"/>
</dbReference>
<reference evidence="3" key="1">
    <citation type="submission" date="2019-06" db="EMBL/GenBank/DDBJ databases">
        <title>G10K-VGP Goodes thornscrub tortoise genome, primary haplotype.</title>
        <authorList>
            <person name="Murphy B."/>
            <person name="Edwards T."/>
            <person name="Rhie A."/>
            <person name="Koren S."/>
            <person name="Phillippy A."/>
            <person name="Fedrigo O."/>
            <person name="Haase B."/>
            <person name="Mountcastle J."/>
            <person name="Lewin H."/>
            <person name="Damas J."/>
            <person name="Howe K."/>
            <person name="Formenti G."/>
            <person name="Myers G."/>
            <person name="Durbin R."/>
            <person name="Jarvis E.D."/>
        </authorList>
    </citation>
    <scope>NUCLEOTIDE SEQUENCE [LARGE SCALE GENOMIC DNA]</scope>
</reference>
<keyword evidence="1" id="KW-1133">Transmembrane helix</keyword>